<protein>
    <submittedName>
        <fullName evidence="7">Metallo-hydrolase/oxidoreductase</fullName>
    </submittedName>
</protein>
<sequence length="293" mass="32211">MNLPLPASDQAYWNVSALESGHVRLPLPWLLDNAKEGEVVHVPSLSFLLRHSFSGDTLVVDLGIRNDWQHLPPLALKSIADKSVVVDVPQDVSESLRKGGMDPADVCYVCLTHVHFDHSGDSTPFANATFILTEETHALVTPGWPADQSSRYASDIFPRDRMQVLSTKEWSPLGPFPRTYDLLGDGSLYLVDAPGHVAGHMNVLARTSAGGGWILFVGDSAHHPKLIRGEAHIADTPRWGCAHADKEKAEEHIQRIRRLTAVPGVRIMLAHDSEWYADNKDGPAFFPGTLKSL</sequence>
<organism evidence="7 8">
    <name type="scientific">Obba rivulosa</name>
    <dbReference type="NCBI Taxonomy" id="1052685"/>
    <lineage>
        <taxon>Eukaryota</taxon>
        <taxon>Fungi</taxon>
        <taxon>Dikarya</taxon>
        <taxon>Basidiomycota</taxon>
        <taxon>Agaricomycotina</taxon>
        <taxon>Agaricomycetes</taxon>
        <taxon>Polyporales</taxon>
        <taxon>Gelatoporiaceae</taxon>
        <taxon>Obba</taxon>
    </lineage>
</organism>
<keyword evidence="8" id="KW-1185">Reference proteome</keyword>
<dbReference type="PANTHER" id="PTHR42978:SF2">
    <property type="entry name" value="102 KBASES UNSTABLE REGION: FROM 1 TO 119443"/>
    <property type="match status" value="1"/>
</dbReference>
<evidence type="ECO:0000259" key="6">
    <source>
        <dbReference type="SMART" id="SM00849"/>
    </source>
</evidence>
<evidence type="ECO:0000256" key="5">
    <source>
        <dbReference type="ARBA" id="ARBA00022833"/>
    </source>
</evidence>
<dbReference type="GO" id="GO:0046872">
    <property type="term" value="F:metal ion binding"/>
    <property type="evidence" value="ECO:0007669"/>
    <property type="project" value="UniProtKB-KW"/>
</dbReference>
<dbReference type="InterPro" id="IPR036866">
    <property type="entry name" value="RibonucZ/Hydroxyglut_hydro"/>
</dbReference>
<evidence type="ECO:0000256" key="2">
    <source>
        <dbReference type="ARBA" id="ARBA00007749"/>
    </source>
</evidence>
<evidence type="ECO:0000256" key="3">
    <source>
        <dbReference type="ARBA" id="ARBA00022723"/>
    </source>
</evidence>
<comment type="cofactor">
    <cofactor evidence="1">
        <name>Zn(2+)</name>
        <dbReference type="ChEBI" id="CHEBI:29105"/>
    </cofactor>
</comment>
<proteinExistence type="inferred from homology"/>
<evidence type="ECO:0000256" key="4">
    <source>
        <dbReference type="ARBA" id="ARBA00022801"/>
    </source>
</evidence>
<keyword evidence="3" id="KW-0479">Metal-binding</keyword>
<dbReference type="InterPro" id="IPR051013">
    <property type="entry name" value="MBL_superfamily_lactonases"/>
</dbReference>
<dbReference type="InterPro" id="IPR001279">
    <property type="entry name" value="Metallo-B-lactamas"/>
</dbReference>
<feature type="domain" description="Metallo-beta-lactamase" evidence="6">
    <location>
        <begin position="43"/>
        <end position="265"/>
    </location>
</feature>
<evidence type="ECO:0000256" key="1">
    <source>
        <dbReference type="ARBA" id="ARBA00001947"/>
    </source>
</evidence>
<keyword evidence="5" id="KW-0862">Zinc</keyword>
<dbReference type="Pfam" id="PF00753">
    <property type="entry name" value="Lactamase_B"/>
    <property type="match status" value="1"/>
</dbReference>
<dbReference type="EMBL" id="KV722338">
    <property type="protein sequence ID" value="OCH95082.1"/>
    <property type="molecule type" value="Genomic_DNA"/>
</dbReference>
<dbReference type="PANTHER" id="PTHR42978">
    <property type="entry name" value="QUORUM-QUENCHING LACTONASE YTNP-RELATED-RELATED"/>
    <property type="match status" value="1"/>
</dbReference>
<dbReference type="SMART" id="SM00849">
    <property type="entry name" value="Lactamase_B"/>
    <property type="match status" value="1"/>
</dbReference>
<name>A0A8E2DSY2_9APHY</name>
<dbReference type="Proteomes" id="UP000250043">
    <property type="component" value="Unassembled WGS sequence"/>
</dbReference>
<accession>A0A8E2DSY2</accession>
<dbReference type="SUPFAM" id="SSF56281">
    <property type="entry name" value="Metallo-hydrolase/oxidoreductase"/>
    <property type="match status" value="1"/>
</dbReference>
<dbReference type="OrthoDB" id="10250730at2759"/>
<gene>
    <name evidence="7" type="ORF">OBBRIDRAFT_788545</name>
</gene>
<dbReference type="GO" id="GO:0016787">
    <property type="term" value="F:hydrolase activity"/>
    <property type="evidence" value="ECO:0007669"/>
    <property type="project" value="UniProtKB-KW"/>
</dbReference>
<reference evidence="7 8" key="1">
    <citation type="submission" date="2016-07" db="EMBL/GenBank/DDBJ databases">
        <title>Draft genome of the white-rot fungus Obba rivulosa 3A-2.</title>
        <authorList>
            <consortium name="DOE Joint Genome Institute"/>
            <person name="Miettinen O."/>
            <person name="Riley R."/>
            <person name="Acob R."/>
            <person name="Barry K."/>
            <person name="Cullen D."/>
            <person name="De Vries R."/>
            <person name="Hainaut M."/>
            <person name="Hatakka A."/>
            <person name="Henrissat B."/>
            <person name="Hilden K."/>
            <person name="Kuo R."/>
            <person name="Labutti K."/>
            <person name="Lipzen A."/>
            <person name="Makela M.R."/>
            <person name="Sandor L."/>
            <person name="Spatafora J.W."/>
            <person name="Grigoriev I.V."/>
            <person name="Hibbett D.S."/>
        </authorList>
    </citation>
    <scope>NUCLEOTIDE SEQUENCE [LARGE SCALE GENOMIC DNA]</scope>
    <source>
        <strain evidence="7 8">3A-2</strain>
    </source>
</reference>
<evidence type="ECO:0000313" key="8">
    <source>
        <dbReference type="Proteomes" id="UP000250043"/>
    </source>
</evidence>
<keyword evidence="4 7" id="KW-0378">Hydrolase</keyword>
<comment type="similarity">
    <text evidence="2">Belongs to the metallo-beta-lactamase superfamily.</text>
</comment>
<evidence type="ECO:0000313" key="7">
    <source>
        <dbReference type="EMBL" id="OCH95082.1"/>
    </source>
</evidence>
<dbReference type="CDD" id="cd07730">
    <property type="entry name" value="metallo-hydrolase-like_MBL-fold"/>
    <property type="match status" value="1"/>
</dbReference>
<dbReference type="Gene3D" id="3.60.15.10">
    <property type="entry name" value="Ribonuclease Z/Hydroxyacylglutathione hydrolase-like"/>
    <property type="match status" value="1"/>
</dbReference>
<dbReference type="AlphaFoldDB" id="A0A8E2DSY2"/>